<feature type="domain" description="Prepilin peptidase A24 N-terminal" evidence="2">
    <location>
        <begin position="18"/>
        <end position="125"/>
    </location>
</feature>
<dbReference type="Proteomes" id="UP000198854">
    <property type="component" value="Unassembled WGS sequence"/>
</dbReference>
<keyword evidence="1" id="KW-0472">Membrane</keyword>
<feature type="transmembrane region" description="Helical" evidence="1">
    <location>
        <begin position="212"/>
        <end position="245"/>
    </location>
</feature>
<feature type="transmembrane region" description="Helical" evidence="1">
    <location>
        <begin position="132"/>
        <end position="149"/>
    </location>
</feature>
<evidence type="ECO:0000256" key="1">
    <source>
        <dbReference type="SAM" id="Phobius"/>
    </source>
</evidence>
<keyword evidence="1" id="KW-1133">Transmembrane helix</keyword>
<evidence type="ECO:0000313" key="4">
    <source>
        <dbReference type="Proteomes" id="UP000198854"/>
    </source>
</evidence>
<dbReference type="GO" id="GO:0006465">
    <property type="term" value="P:signal peptide processing"/>
    <property type="evidence" value="ECO:0007669"/>
    <property type="project" value="TreeGrafter"/>
</dbReference>
<keyword evidence="3" id="KW-0808">Transferase</keyword>
<evidence type="ECO:0000313" key="3">
    <source>
        <dbReference type="EMBL" id="SDH44415.1"/>
    </source>
</evidence>
<dbReference type="AlphaFoldDB" id="A0A1G8CG18"/>
<keyword evidence="1" id="KW-0812">Transmembrane</keyword>
<dbReference type="STRING" id="861298.SAMN04488136_11650"/>
<dbReference type="PANTHER" id="PTHR30487:SF0">
    <property type="entry name" value="PREPILIN LEADER PEPTIDASE_N-METHYLTRANSFERASE-RELATED"/>
    <property type="match status" value="1"/>
</dbReference>
<sequence>MDLSNISYTQFCAIIGFFGLIVGSFLNVIIYRLPIMYVRQLKAEMPGERNELDNNRGATSALTLSTPRSTCPTCNTALRIRDNVPLLSWVALKGKCAHCDTPISARYPAVELLTSILSLFLAIQFGSTLTTIALLLFTFLLISLAFIAIDGQRIPTALTQMLLWAGLFSSVYEIGLVEIKMSIIGALAGGLGAALLWHIKKHCSYGVKLKDLIPVMVGLGATLGPSALAAVSLVSVTLHFCVHIAAADRFYHAKHNPNVYVTLVCIVSYSSIYAL</sequence>
<accession>A0A1G8CG18</accession>
<dbReference type="PANTHER" id="PTHR30487">
    <property type="entry name" value="TYPE 4 PREPILIN-LIKE PROTEINS LEADER PEPTIDE-PROCESSING ENZYME"/>
    <property type="match status" value="1"/>
</dbReference>
<protein>
    <submittedName>
        <fullName evidence="3">Leader peptidase (Prepilin peptidase) / N-methyltransferase</fullName>
    </submittedName>
</protein>
<dbReference type="GO" id="GO:0008168">
    <property type="term" value="F:methyltransferase activity"/>
    <property type="evidence" value="ECO:0007669"/>
    <property type="project" value="UniProtKB-KW"/>
</dbReference>
<keyword evidence="3" id="KW-0489">Methyltransferase</keyword>
<feature type="transmembrane region" description="Helical" evidence="1">
    <location>
        <begin position="6"/>
        <end position="30"/>
    </location>
</feature>
<organism evidence="3 4">
    <name type="scientific">Vibrio xiamenensis</name>
    <dbReference type="NCBI Taxonomy" id="861298"/>
    <lineage>
        <taxon>Bacteria</taxon>
        <taxon>Pseudomonadati</taxon>
        <taxon>Pseudomonadota</taxon>
        <taxon>Gammaproteobacteria</taxon>
        <taxon>Vibrionales</taxon>
        <taxon>Vibrionaceae</taxon>
        <taxon>Vibrio</taxon>
    </lineage>
</organism>
<dbReference type="InterPro" id="IPR050882">
    <property type="entry name" value="Prepilin_peptidase/N-MTase"/>
</dbReference>
<dbReference type="GO" id="GO:0032259">
    <property type="term" value="P:methylation"/>
    <property type="evidence" value="ECO:0007669"/>
    <property type="project" value="UniProtKB-KW"/>
</dbReference>
<evidence type="ECO:0000259" key="2">
    <source>
        <dbReference type="Pfam" id="PF06750"/>
    </source>
</evidence>
<keyword evidence="4" id="KW-1185">Reference proteome</keyword>
<dbReference type="EMBL" id="FNDD01000016">
    <property type="protein sequence ID" value="SDH44415.1"/>
    <property type="molecule type" value="Genomic_DNA"/>
</dbReference>
<dbReference type="RefSeq" id="WP_176765594.1">
    <property type="nucleotide sequence ID" value="NZ_FNDD01000016.1"/>
</dbReference>
<feature type="transmembrane region" description="Helical" evidence="1">
    <location>
        <begin position="257"/>
        <end position="274"/>
    </location>
</feature>
<name>A0A1G8CG18_9VIBR</name>
<dbReference type="GO" id="GO:0005886">
    <property type="term" value="C:plasma membrane"/>
    <property type="evidence" value="ECO:0007669"/>
    <property type="project" value="TreeGrafter"/>
</dbReference>
<dbReference type="GO" id="GO:0004190">
    <property type="term" value="F:aspartic-type endopeptidase activity"/>
    <property type="evidence" value="ECO:0007669"/>
    <property type="project" value="TreeGrafter"/>
</dbReference>
<reference evidence="3 4" key="1">
    <citation type="submission" date="2016-10" db="EMBL/GenBank/DDBJ databases">
        <authorList>
            <person name="de Groot N.N."/>
        </authorList>
    </citation>
    <scope>NUCLEOTIDE SEQUENCE [LARGE SCALE GENOMIC DNA]</scope>
    <source>
        <strain evidence="3 4">CGMCC 1.10228</strain>
    </source>
</reference>
<feature type="transmembrane region" description="Helical" evidence="1">
    <location>
        <begin position="161"/>
        <end position="177"/>
    </location>
</feature>
<feature type="transmembrane region" description="Helical" evidence="1">
    <location>
        <begin position="183"/>
        <end position="200"/>
    </location>
</feature>
<dbReference type="Pfam" id="PF06750">
    <property type="entry name" value="A24_N_bact"/>
    <property type="match status" value="1"/>
</dbReference>
<gene>
    <name evidence="3" type="ORF">SAMN04488136_11650</name>
</gene>
<proteinExistence type="predicted"/>
<dbReference type="InterPro" id="IPR010627">
    <property type="entry name" value="Prepilin_pept_A24_N"/>
</dbReference>